<dbReference type="Pfam" id="PF00400">
    <property type="entry name" value="WD40"/>
    <property type="match status" value="2"/>
</dbReference>
<dbReference type="InterPro" id="IPR027145">
    <property type="entry name" value="PWP2"/>
</dbReference>
<dbReference type="SMART" id="SM00320">
    <property type="entry name" value="WD40"/>
    <property type="match status" value="4"/>
</dbReference>
<gene>
    <name evidence="1" type="ORF">TTAC_LOCUS3043</name>
</gene>
<sequence length="277" mass="31032">MEFTHNGSCLLSPVGNHATIFHLLRDEARTIFVNSQFNLTHIAVSPTLPVIFAINTNGDGSLVSLLSGNVISTHKFRHPISALSFSPNGKYLAIAKNHAIMVFLAPEPERSMNSLELYRFLYGFQDSVRNIDWSSDSRFIIAGSDDMTARILSVGKCEKLIIYTLSGHRAPVFARFCSDHSLDCFTLSTDGELKMWVCDTMLKDMDTGAKAAEKAIAKATFRLTSKHFYRNSLDRLIPESITVIAYHRKLQMLVAGFENGVVMLHQLPEFTLIDRTR</sequence>
<dbReference type="InterPro" id="IPR001680">
    <property type="entry name" value="WD40_rpt"/>
</dbReference>
<dbReference type="SUPFAM" id="SSF50978">
    <property type="entry name" value="WD40 repeat-like"/>
    <property type="match status" value="1"/>
</dbReference>
<reference evidence="1 2" key="1">
    <citation type="submission" date="2018-11" db="EMBL/GenBank/DDBJ databases">
        <authorList>
            <consortium name="Pathogen Informatics"/>
        </authorList>
    </citation>
    <scope>NUCLEOTIDE SEQUENCE [LARGE SCALE GENOMIC DNA]</scope>
</reference>
<dbReference type="GO" id="GO:0000462">
    <property type="term" value="P:maturation of SSU-rRNA from tricistronic rRNA transcript (SSU-rRNA, 5.8S rRNA, LSU-rRNA)"/>
    <property type="evidence" value="ECO:0007669"/>
    <property type="project" value="TreeGrafter"/>
</dbReference>
<dbReference type="AlphaFoldDB" id="A0A3P7EG77"/>
<dbReference type="Gene3D" id="2.130.10.10">
    <property type="entry name" value="YVTN repeat-like/Quinoprotein amine dehydrogenase"/>
    <property type="match status" value="1"/>
</dbReference>
<accession>A0A3P7EG77</accession>
<evidence type="ECO:0000313" key="1">
    <source>
        <dbReference type="EMBL" id="VDM21811.1"/>
    </source>
</evidence>
<dbReference type="GO" id="GO:0032040">
    <property type="term" value="C:small-subunit processome"/>
    <property type="evidence" value="ECO:0007669"/>
    <property type="project" value="TreeGrafter"/>
</dbReference>
<dbReference type="InterPro" id="IPR036322">
    <property type="entry name" value="WD40_repeat_dom_sf"/>
</dbReference>
<name>A0A3P7EG77_HYDTA</name>
<proteinExistence type="predicted"/>
<protein>
    <submittedName>
        <fullName evidence="1">Uncharacterized protein</fullName>
    </submittedName>
</protein>
<dbReference type="GO" id="GO:0000028">
    <property type="term" value="P:ribosomal small subunit assembly"/>
    <property type="evidence" value="ECO:0007669"/>
    <property type="project" value="TreeGrafter"/>
</dbReference>
<dbReference type="EMBL" id="UYWX01001841">
    <property type="protein sequence ID" value="VDM21811.1"/>
    <property type="molecule type" value="Genomic_DNA"/>
</dbReference>
<organism evidence="1 2">
    <name type="scientific">Hydatigena taeniaeformis</name>
    <name type="common">Feline tapeworm</name>
    <name type="synonym">Taenia taeniaeformis</name>
    <dbReference type="NCBI Taxonomy" id="6205"/>
    <lineage>
        <taxon>Eukaryota</taxon>
        <taxon>Metazoa</taxon>
        <taxon>Spiralia</taxon>
        <taxon>Lophotrochozoa</taxon>
        <taxon>Platyhelminthes</taxon>
        <taxon>Cestoda</taxon>
        <taxon>Eucestoda</taxon>
        <taxon>Cyclophyllidea</taxon>
        <taxon>Taeniidae</taxon>
        <taxon>Hydatigera</taxon>
    </lineage>
</organism>
<dbReference type="Proteomes" id="UP000274429">
    <property type="component" value="Unassembled WGS sequence"/>
</dbReference>
<dbReference type="InterPro" id="IPR015943">
    <property type="entry name" value="WD40/YVTN_repeat-like_dom_sf"/>
</dbReference>
<dbReference type="PANTHER" id="PTHR19858:SF0">
    <property type="entry name" value="PERIODIC TRYPTOPHAN PROTEIN 2 HOMOLOG"/>
    <property type="match status" value="1"/>
</dbReference>
<keyword evidence="2" id="KW-1185">Reference proteome</keyword>
<dbReference type="PANTHER" id="PTHR19858">
    <property type="entry name" value="WD40 REPEAT PROTEIN"/>
    <property type="match status" value="1"/>
</dbReference>
<evidence type="ECO:0000313" key="2">
    <source>
        <dbReference type="Proteomes" id="UP000274429"/>
    </source>
</evidence>
<dbReference type="OrthoDB" id="3142434at2759"/>
<dbReference type="GO" id="GO:0034388">
    <property type="term" value="C:Pwp2p-containing subcomplex of 90S preribosome"/>
    <property type="evidence" value="ECO:0007669"/>
    <property type="project" value="TreeGrafter"/>
</dbReference>